<dbReference type="NCBIfam" id="NF038402">
    <property type="entry name" value="TroA_like"/>
    <property type="match status" value="1"/>
</dbReference>
<comment type="similarity">
    <text evidence="1">Belongs to the bacterial solute-binding protein 8 family.</text>
</comment>
<name>A0ABV8UVG8_9BACL</name>
<dbReference type="Proteomes" id="UP001595733">
    <property type="component" value="Unassembled WGS sequence"/>
</dbReference>
<dbReference type="Gene3D" id="3.40.50.1980">
    <property type="entry name" value="Nitrogenase molybdenum iron protein domain"/>
    <property type="match status" value="2"/>
</dbReference>
<dbReference type="InterPro" id="IPR054828">
    <property type="entry name" value="Vit_B12_bind_prot"/>
</dbReference>
<evidence type="ECO:0000259" key="3">
    <source>
        <dbReference type="PROSITE" id="PS50983"/>
    </source>
</evidence>
<sequence length="261" mass="29316">MFTDHLNREMNVPKFPQRIVSICPAITETLHALGAGSAVVGRTKYCIFPEKEVEKISVVGGTKDADPEKVRALSPDLILAEKEENTKENVETLEQIAPVAVLEVQTVSDSYRLIRDVGRLIGRVEAAEALVNEIQQAWNALPQVVGQRAVYMMWRKPYMVVGDTTYIQSVMDHLGIENTAKHLEGRYPAITPELLKELDPDVVLLSSEPFPFSEKHQRELAEFLPDTPSILVEGEMFWYGSKMKDAAAYLSKLAVQMKQFE</sequence>
<dbReference type="InterPro" id="IPR050902">
    <property type="entry name" value="ABC_Transporter_SBP"/>
</dbReference>
<dbReference type="InterPro" id="IPR002491">
    <property type="entry name" value="ABC_transptr_periplasmic_BD"/>
</dbReference>
<comment type="caution">
    <text evidence="4">The sequence shown here is derived from an EMBL/GenBank/DDBJ whole genome shotgun (WGS) entry which is preliminary data.</text>
</comment>
<proteinExistence type="inferred from homology"/>
<dbReference type="RefSeq" id="WP_378141373.1">
    <property type="nucleotide sequence ID" value="NZ_JBHSEF010000021.1"/>
</dbReference>
<dbReference type="SUPFAM" id="SSF53807">
    <property type="entry name" value="Helical backbone' metal receptor"/>
    <property type="match status" value="1"/>
</dbReference>
<dbReference type="PANTHER" id="PTHR30535:SF35">
    <property type="entry name" value="PERIPLASMIC BINDING PROTEIN"/>
    <property type="match status" value="1"/>
</dbReference>
<protein>
    <submittedName>
        <fullName evidence="4">ABC transporter substrate-binding protein</fullName>
    </submittedName>
</protein>
<keyword evidence="2" id="KW-0732">Signal</keyword>
<feature type="domain" description="Fe/B12 periplasmic-binding" evidence="3">
    <location>
        <begin position="18"/>
        <end position="261"/>
    </location>
</feature>
<dbReference type="PANTHER" id="PTHR30535">
    <property type="entry name" value="VITAMIN B12-BINDING PROTEIN"/>
    <property type="match status" value="1"/>
</dbReference>
<dbReference type="Pfam" id="PF01497">
    <property type="entry name" value="Peripla_BP_2"/>
    <property type="match status" value="1"/>
</dbReference>
<evidence type="ECO:0000256" key="1">
    <source>
        <dbReference type="ARBA" id="ARBA00008814"/>
    </source>
</evidence>
<keyword evidence="5" id="KW-1185">Reference proteome</keyword>
<evidence type="ECO:0000256" key="2">
    <source>
        <dbReference type="ARBA" id="ARBA00022729"/>
    </source>
</evidence>
<reference evidence="5" key="1">
    <citation type="journal article" date="2019" name="Int. J. Syst. Evol. Microbiol.">
        <title>The Global Catalogue of Microorganisms (GCM) 10K type strain sequencing project: providing services to taxonomists for standard genome sequencing and annotation.</title>
        <authorList>
            <consortium name="The Broad Institute Genomics Platform"/>
            <consortium name="The Broad Institute Genome Sequencing Center for Infectious Disease"/>
            <person name="Wu L."/>
            <person name="Ma J."/>
        </authorList>
    </citation>
    <scope>NUCLEOTIDE SEQUENCE [LARGE SCALE GENOMIC DNA]</scope>
    <source>
        <strain evidence="5">CCUG 50353</strain>
    </source>
</reference>
<organism evidence="4 5">
    <name type="scientific">Chryseomicrobium palamuruense</name>
    <dbReference type="NCBI Taxonomy" id="682973"/>
    <lineage>
        <taxon>Bacteria</taxon>
        <taxon>Bacillati</taxon>
        <taxon>Bacillota</taxon>
        <taxon>Bacilli</taxon>
        <taxon>Bacillales</taxon>
        <taxon>Caryophanaceae</taxon>
        <taxon>Chryseomicrobium</taxon>
    </lineage>
</organism>
<accession>A0ABV8UVG8</accession>
<gene>
    <name evidence="4" type="ORF">ACFO0S_07785</name>
</gene>
<dbReference type="EMBL" id="JBHSEF010000021">
    <property type="protein sequence ID" value="MFC4354945.1"/>
    <property type="molecule type" value="Genomic_DNA"/>
</dbReference>
<dbReference type="PROSITE" id="PS50983">
    <property type="entry name" value="FE_B12_PBP"/>
    <property type="match status" value="1"/>
</dbReference>
<evidence type="ECO:0000313" key="4">
    <source>
        <dbReference type="EMBL" id="MFC4354945.1"/>
    </source>
</evidence>
<evidence type="ECO:0000313" key="5">
    <source>
        <dbReference type="Proteomes" id="UP001595733"/>
    </source>
</evidence>